<dbReference type="EMBL" id="FUWY01000002">
    <property type="protein sequence ID" value="SJZ49426.1"/>
    <property type="molecule type" value="Genomic_DNA"/>
</dbReference>
<dbReference type="GO" id="GO:0005886">
    <property type="term" value="C:plasma membrane"/>
    <property type="evidence" value="ECO:0007669"/>
    <property type="project" value="UniProtKB-SubCell"/>
</dbReference>
<dbReference type="CDD" id="cd13143">
    <property type="entry name" value="MATE_MepA_like"/>
    <property type="match status" value="1"/>
</dbReference>
<dbReference type="GO" id="GO:0015297">
    <property type="term" value="F:antiporter activity"/>
    <property type="evidence" value="ECO:0007669"/>
    <property type="project" value="InterPro"/>
</dbReference>
<evidence type="ECO:0000256" key="3">
    <source>
        <dbReference type="ARBA" id="ARBA00022692"/>
    </source>
</evidence>
<organism evidence="7 8">
    <name type="scientific">Anaerorhabdus furcosa</name>
    <dbReference type="NCBI Taxonomy" id="118967"/>
    <lineage>
        <taxon>Bacteria</taxon>
        <taxon>Bacillati</taxon>
        <taxon>Bacillota</taxon>
        <taxon>Erysipelotrichia</taxon>
        <taxon>Erysipelotrichales</taxon>
        <taxon>Erysipelotrichaceae</taxon>
        <taxon>Anaerorhabdus</taxon>
    </lineage>
</organism>
<comment type="subcellular location">
    <subcellularLocation>
        <location evidence="1">Cell membrane</location>
        <topology evidence="1">Multi-pass membrane protein</topology>
    </subcellularLocation>
</comment>
<dbReference type="STRING" id="118967.SAMN02745191_0719"/>
<sequence length="434" mass="47292">MATKNIKKIYIRYVSLNIIGMIGLSCNILADTFFIAQGVGSIGLAALNIAIPIYSFIHGAGLMIGMGGAIRFTLTKANTIFTQSIYYASIMSVIFLLLGLSFSVPLSTMLGADAVTLANTSTYLKIILCFAPFFILNNILICFVRNDNNPQLSMIAMLAGSLSNIILDFIFIFPLGLGMFGAAFATGLSPCISLLILSNHFFKKKNTFKLQKCMLHLKSIVDISCLGFSALITELSSGIVIIVFNILILNIAGNIGVAAYGIIANITLVVLAIFTGISQGMQPLISNSFKENNRHHLKKLLKYGTITTLIISIITYLISILYAEIIVSFFNSEANLELAKIAVNGLQIYFTAFSFVGINILICAFFSSVDKPKYASIISMLRGFIIIIPVAFILSSQFGLNGVWMTLTVTEIIVLIISFTLLYRNKGLITCDQK</sequence>
<dbReference type="PROSITE" id="PS51257">
    <property type="entry name" value="PROKAR_LIPOPROTEIN"/>
    <property type="match status" value="1"/>
</dbReference>
<dbReference type="Pfam" id="PF01554">
    <property type="entry name" value="MatE"/>
    <property type="match status" value="2"/>
</dbReference>
<evidence type="ECO:0000256" key="4">
    <source>
        <dbReference type="ARBA" id="ARBA00022989"/>
    </source>
</evidence>
<feature type="transmembrane region" description="Helical" evidence="6">
    <location>
        <begin position="123"/>
        <end position="143"/>
    </location>
</feature>
<feature type="transmembrane region" description="Helical" evidence="6">
    <location>
        <begin position="42"/>
        <end position="64"/>
    </location>
</feature>
<proteinExistence type="predicted"/>
<protein>
    <submittedName>
        <fullName evidence="7">Putative efflux protein, MATE family</fullName>
    </submittedName>
</protein>
<evidence type="ECO:0000256" key="6">
    <source>
        <dbReference type="SAM" id="Phobius"/>
    </source>
</evidence>
<gene>
    <name evidence="7" type="ORF">SAMN02745191_0719</name>
</gene>
<dbReference type="OrthoDB" id="9811110at2"/>
<feature type="transmembrane region" description="Helical" evidence="6">
    <location>
        <begin position="257"/>
        <end position="279"/>
    </location>
</feature>
<dbReference type="InterPro" id="IPR051327">
    <property type="entry name" value="MATE_MepA_subfamily"/>
</dbReference>
<feature type="transmembrane region" description="Helical" evidence="6">
    <location>
        <begin position="155"/>
        <end position="173"/>
    </location>
</feature>
<dbReference type="GO" id="GO:0042910">
    <property type="term" value="F:xenobiotic transmembrane transporter activity"/>
    <property type="evidence" value="ECO:0007669"/>
    <property type="project" value="InterPro"/>
</dbReference>
<name>A0A1T4L3Y0_9FIRM</name>
<feature type="transmembrane region" description="Helical" evidence="6">
    <location>
        <begin position="300"/>
        <end position="326"/>
    </location>
</feature>
<reference evidence="8" key="1">
    <citation type="submission" date="2017-02" db="EMBL/GenBank/DDBJ databases">
        <authorList>
            <person name="Varghese N."/>
            <person name="Submissions S."/>
        </authorList>
    </citation>
    <scope>NUCLEOTIDE SEQUENCE [LARGE SCALE GENOMIC DNA]</scope>
    <source>
        <strain evidence="8">ATCC 25662</strain>
    </source>
</reference>
<dbReference type="InterPro" id="IPR002528">
    <property type="entry name" value="MATE_fam"/>
</dbReference>
<feature type="transmembrane region" description="Helical" evidence="6">
    <location>
        <begin position="179"/>
        <end position="202"/>
    </location>
</feature>
<evidence type="ECO:0000313" key="8">
    <source>
        <dbReference type="Proteomes" id="UP000243297"/>
    </source>
</evidence>
<feature type="transmembrane region" description="Helical" evidence="6">
    <location>
        <begin position="374"/>
        <end position="396"/>
    </location>
</feature>
<evidence type="ECO:0000256" key="5">
    <source>
        <dbReference type="ARBA" id="ARBA00023136"/>
    </source>
</evidence>
<evidence type="ECO:0000256" key="2">
    <source>
        <dbReference type="ARBA" id="ARBA00022475"/>
    </source>
</evidence>
<feature type="transmembrane region" description="Helical" evidence="6">
    <location>
        <begin position="346"/>
        <end position="367"/>
    </location>
</feature>
<keyword evidence="5 6" id="KW-0472">Membrane</keyword>
<keyword evidence="4 6" id="KW-1133">Transmembrane helix</keyword>
<dbReference type="AlphaFoldDB" id="A0A1T4L3Y0"/>
<feature type="transmembrane region" description="Helical" evidence="6">
    <location>
        <begin position="223"/>
        <end position="251"/>
    </location>
</feature>
<keyword evidence="3 6" id="KW-0812">Transmembrane</keyword>
<dbReference type="Proteomes" id="UP000243297">
    <property type="component" value="Unassembled WGS sequence"/>
</dbReference>
<dbReference type="InterPro" id="IPR045070">
    <property type="entry name" value="MATE_MepA-like"/>
</dbReference>
<keyword evidence="2" id="KW-1003">Cell membrane</keyword>
<evidence type="ECO:0000313" key="7">
    <source>
        <dbReference type="EMBL" id="SJZ49426.1"/>
    </source>
</evidence>
<dbReference type="RefSeq" id="WP_078711156.1">
    <property type="nucleotide sequence ID" value="NZ_FUWY01000002.1"/>
</dbReference>
<accession>A0A1T4L3Y0</accession>
<feature type="transmembrane region" description="Helical" evidence="6">
    <location>
        <begin position="85"/>
        <end position="103"/>
    </location>
</feature>
<feature type="transmembrane region" description="Helical" evidence="6">
    <location>
        <begin position="402"/>
        <end position="423"/>
    </location>
</feature>
<dbReference type="PANTHER" id="PTHR43823:SF3">
    <property type="entry name" value="MULTIDRUG EXPORT PROTEIN MEPA"/>
    <property type="match status" value="1"/>
</dbReference>
<dbReference type="PANTHER" id="PTHR43823">
    <property type="entry name" value="SPORULATION PROTEIN YKVU"/>
    <property type="match status" value="1"/>
</dbReference>
<feature type="transmembrane region" description="Helical" evidence="6">
    <location>
        <begin position="12"/>
        <end position="36"/>
    </location>
</feature>
<evidence type="ECO:0000256" key="1">
    <source>
        <dbReference type="ARBA" id="ARBA00004651"/>
    </source>
</evidence>
<keyword evidence="8" id="KW-1185">Reference proteome</keyword>